<reference evidence="2 3" key="1">
    <citation type="submission" date="2011-06" db="EMBL/GenBank/DDBJ databases">
        <title>The Genome Sequence of Fusarium oxysporum FOSC 3-a.</title>
        <authorList>
            <consortium name="The Broad Institute Genome Sequencing Platform"/>
            <person name="Ma L.-J."/>
            <person name="Gale L.R."/>
            <person name="Schwartz D.C."/>
            <person name="Zhou S."/>
            <person name="Corby-Kistler H."/>
            <person name="Young S.K."/>
            <person name="Zeng Q."/>
            <person name="Gargeya S."/>
            <person name="Fitzgerald M."/>
            <person name="Haas B."/>
            <person name="Abouelleil A."/>
            <person name="Alvarado L."/>
            <person name="Arachchi H.M."/>
            <person name="Berlin A."/>
            <person name="Brown A."/>
            <person name="Chapman S.B."/>
            <person name="Chen Z."/>
            <person name="Dunbar C."/>
            <person name="Freedman E."/>
            <person name="Gearin G."/>
            <person name="Gellesch M."/>
            <person name="Goldberg J."/>
            <person name="Griggs A."/>
            <person name="Gujja S."/>
            <person name="Heiman D."/>
            <person name="Howarth C."/>
            <person name="Larson L."/>
            <person name="Lui A."/>
            <person name="MacDonald P.J.P."/>
            <person name="Mehta T."/>
            <person name="Montmayeur A."/>
            <person name="Murphy C."/>
            <person name="Neiman D."/>
            <person name="Pearson M."/>
            <person name="Priest M."/>
            <person name="Roberts A."/>
            <person name="Saif S."/>
            <person name="Shea T."/>
            <person name="Shenoy N."/>
            <person name="Sisk P."/>
            <person name="Stolte C."/>
            <person name="Sykes S."/>
            <person name="Wortman J."/>
            <person name="Nusbaum C."/>
            <person name="Birren B."/>
        </authorList>
    </citation>
    <scope>NUCLEOTIDE SEQUENCE [LARGE SCALE GENOMIC DNA]</scope>
    <source>
        <strain evidence="3">FOSC 3-a</strain>
    </source>
</reference>
<protein>
    <recommendedName>
        <fullName evidence="1">AB hydrolase-1 domain-containing protein</fullName>
    </recommendedName>
</protein>
<dbReference type="HOGENOM" id="CLU_020336_47_0_1"/>
<organism evidence="2 3">
    <name type="scientific">Fusarium oxysporum NRRL 32931</name>
    <dbReference type="NCBI Taxonomy" id="660029"/>
    <lineage>
        <taxon>Eukaryota</taxon>
        <taxon>Fungi</taxon>
        <taxon>Dikarya</taxon>
        <taxon>Ascomycota</taxon>
        <taxon>Pezizomycotina</taxon>
        <taxon>Sordariomycetes</taxon>
        <taxon>Hypocreomycetidae</taxon>
        <taxon>Hypocreales</taxon>
        <taxon>Nectriaceae</taxon>
        <taxon>Fusarium</taxon>
        <taxon>Fusarium oxysporum species complex</taxon>
    </lineage>
</organism>
<sequence length="300" mass="33193">MVEETSNRFKMLFKQLLAFGALANGLATRQEKPIWLTLPPTPDLPAPITHRTTPINNVSLWMQEYNKKADAIPIVMDHGGLGYSAYFGSVISRLIKDGYYVIAVDRRGHGRSTFNKNDVFTYEGFAQDTNDLLKSHGISEYNVVGWSDGAITTLAALIDPAMSEPIKKAFIFGGSANPEQTNATFSSTDIFSEFVSRCRTEYGELQPHANFTLFGTKVATMEATLPQFTDEQLGSIDGPRVIIVGAEHEEAVNRDVPEKLHKAIKGSHIEILTGVSHFAPLQDPDQFTKAVEEWFEAPIP</sequence>
<dbReference type="PANTHER" id="PTHR46331">
    <property type="entry name" value="VALACYCLOVIR HYDROLASE"/>
    <property type="match status" value="1"/>
</dbReference>
<dbReference type="Gene3D" id="3.40.50.1820">
    <property type="entry name" value="alpha/beta hydrolase"/>
    <property type="match status" value="1"/>
</dbReference>
<proteinExistence type="predicted"/>
<dbReference type="Proteomes" id="UP000030753">
    <property type="component" value="Unassembled WGS sequence"/>
</dbReference>
<dbReference type="GO" id="GO:0017171">
    <property type="term" value="F:serine hydrolase activity"/>
    <property type="evidence" value="ECO:0007669"/>
    <property type="project" value="TreeGrafter"/>
</dbReference>
<accession>W9IET4</accession>
<dbReference type="InterPro" id="IPR029058">
    <property type="entry name" value="AB_hydrolase_fold"/>
</dbReference>
<name>W9IET4_FUSOX</name>
<evidence type="ECO:0000313" key="3">
    <source>
        <dbReference type="Proteomes" id="UP000030753"/>
    </source>
</evidence>
<evidence type="ECO:0000313" key="2">
    <source>
        <dbReference type="EMBL" id="EWY91820.1"/>
    </source>
</evidence>
<gene>
    <name evidence="2" type="ORF">FOYG_08782</name>
</gene>
<dbReference type="PANTHER" id="PTHR46331:SF2">
    <property type="entry name" value="VALACYCLOVIR HYDROLASE"/>
    <property type="match status" value="1"/>
</dbReference>
<dbReference type="Pfam" id="PF00561">
    <property type="entry name" value="Abhydrolase_1"/>
    <property type="match status" value="1"/>
</dbReference>
<dbReference type="InterPro" id="IPR000073">
    <property type="entry name" value="AB_hydrolase_1"/>
</dbReference>
<evidence type="ECO:0000259" key="1">
    <source>
        <dbReference type="Pfam" id="PF00561"/>
    </source>
</evidence>
<feature type="domain" description="AB hydrolase-1" evidence="1">
    <location>
        <begin position="73"/>
        <end position="181"/>
    </location>
</feature>
<dbReference type="EMBL" id="JH717843">
    <property type="protein sequence ID" value="EWY91820.1"/>
    <property type="molecule type" value="Genomic_DNA"/>
</dbReference>
<dbReference type="OrthoDB" id="190201at2759"/>
<dbReference type="SUPFAM" id="SSF53474">
    <property type="entry name" value="alpha/beta-Hydrolases"/>
    <property type="match status" value="1"/>
</dbReference>
<dbReference type="AlphaFoldDB" id="W9IET4"/>